<gene>
    <name evidence="1" type="ORF">U14_00295</name>
</gene>
<keyword evidence="2" id="KW-1185">Reference proteome</keyword>
<proteinExistence type="predicted"/>
<dbReference type="STRING" id="1499966.U14_00295"/>
<sequence>MTHDTLEKILDEYRAISEEEGFSDSADEEKCSPEALQRYLECLTTGKHKKRRRCISGELGSMRLD</sequence>
<protein>
    <submittedName>
        <fullName evidence="1">Uncharacterized protein</fullName>
    </submittedName>
</protein>
<evidence type="ECO:0000313" key="2">
    <source>
        <dbReference type="Proteomes" id="UP000030700"/>
    </source>
</evidence>
<dbReference type="AlphaFoldDB" id="A0A0S6VPS9"/>
<dbReference type="EMBL" id="DF820455">
    <property type="protein sequence ID" value="GAK49077.1"/>
    <property type="molecule type" value="Genomic_DNA"/>
</dbReference>
<evidence type="ECO:0000313" key="1">
    <source>
        <dbReference type="EMBL" id="GAK49077.1"/>
    </source>
</evidence>
<accession>A0A0S6VPS9</accession>
<dbReference type="Proteomes" id="UP000030700">
    <property type="component" value="Unassembled WGS sequence"/>
</dbReference>
<organism evidence="1">
    <name type="scientific">Candidatus Moduliflexus flocculans</name>
    <dbReference type="NCBI Taxonomy" id="1499966"/>
    <lineage>
        <taxon>Bacteria</taxon>
        <taxon>Candidatus Moduliflexota</taxon>
        <taxon>Candidatus Moduliflexia</taxon>
        <taxon>Candidatus Moduliflexales</taxon>
        <taxon>Candidatus Moduliflexaceae</taxon>
    </lineage>
</organism>
<reference evidence="1" key="1">
    <citation type="journal article" date="2015" name="PeerJ">
        <title>First genomic representation of candidate bacterial phylum KSB3 points to enhanced environmental sensing as a trigger of wastewater bulking.</title>
        <authorList>
            <person name="Sekiguchi Y."/>
            <person name="Ohashi A."/>
            <person name="Parks D.H."/>
            <person name="Yamauchi T."/>
            <person name="Tyson G.W."/>
            <person name="Hugenholtz P."/>
        </authorList>
    </citation>
    <scope>NUCLEOTIDE SEQUENCE [LARGE SCALE GENOMIC DNA]</scope>
</reference>
<dbReference type="HOGENOM" id="CLU_2840887_0_0_0"/>
<name>A0A0S6VPS9_9BACT</name>